<dbReference type="SFLD" id="SFLDG01205">
    <property type="entry name" value="AMPS.1"/>
    <property type="match status" value="1"/>
</dbReference>
<dbReference type="SFLD" id="SFLDS00019">
    <property type="entry name" value="Glutathione_Transferase_(cytos"/>
    <property type="match status" value="1"/>
</dbReference>
<dbReference type="AlphaFoldDB" id="A0A6U2GVG4"/>
<evidence type="ECO:0000313" key="3">
    <source>
        <dbReference type="EMBL" id="CAD8296280.1"/>
    </source>
</evidence>
<organism evidence="3">
    <name type="scientific">Chlamydomonas euryale</name>
    <dbReference type="NCBI Taxonomy" id="1486919"/>
    <lineage>
        <taxon>Eukaryota</taxon>
        <taxon>Viridiplantae</taxon>
        <taxon>Chlorophyta</taxon>
        <taxon>core chlorophytes</taxon>
        <taxon>Chlorophyceae</taxon>
        <taxon>CS clade</taxon>
        <taxon>Chlamydomonadales</taxon>
        <taxon>Chlamydomonadaceae</taxon>
        <taxon>Chlamydomonas</taxon>
    </lineage>
</organism>
<dbReference type="GO" id="GO:0004364">
    <property type="term" value="F:glutathione transferase activity"/>
    <property type="evidence" value="ECO:0007669"/>
    <property type="project" value="TreeGrafter"/>
</dbReference>
<dbReference type="EMBL" id="HBEC01029130">
    <property type="protein sequence ID" value="CAD8296280.1"/>
    <property type="molecule type" value="Transcribed_RNA"/>
</dbReference>
<protein>
    <recommendedName>
        <fullName evidence="5">Glutathione transferase</fullName>
    </recommendedName>
</protein>
<proteinExistence type="predicted"/>
<dbReference type="InterPro" id="IPR004046">
    <property type="entry name" value="GST_C"/>
</dbReference>
<dbReference type="InterPro" id="IPR010987">
    <property type="entry name" value="Glutathione-S-Trfase_C-like"/>
</dbReference>
<feature type="domain" description="GST C-terminal" evidence="2">
    <location>
        <begin position="86"/>
        <end position="223"/>
    </location>
</feature>
<dbReference type="SUPFAM" id="SSF47616">
    <property type="entry name" value="GST C-terminal domain-like"/>
    <property type="match status" value="1"/>
</dbReference>
<sequence>MSPSYKLYYFPLPGRGEVVRMLFNYGGIEFTEQQFSFEEWGKEWKAKMTEAAFGQVPVLEVDGKMLSQSGAMERYIAKKVGVYPADDWEAAKVEEAVGLVQDMFNTMLFSTTAKMTPEEKLAARKDMAAGPLKARLDCLVKLLSRSGGDFCVGSTLTYADFALFGALCMLTSGFLDGVPTDALEPYPELKAFHGRFAALPAIAKMYESATGLHASCKALPAAT</sequence>
<dbReference type="SFLD" id="SFLDG00363">
    <property type="entry name" value="AMPS_(cytGST):_Alpha-__Mu-__Pi"/>
    <property type="match status" value="1"/>
</dbReference>
<dbReference type="GO" id="GO:0006749">
    <property type="term" value="P:glutathione metabolic process"/>
    <property type="evidence" value="ECO:0007669"/>
    <property type="project" value="TreeGrafter"/>
</dbReference>
<dbReference type="PANTHER" id="PTHR11571">
    <property type="entry name" value="GLUTATHIONE S-TRANSFERASE"/>
    <property type="match status" value="1"/>
</dbReference>
<dbReference type="InterPro" id="IPR040079">
    <property type="entry name" value="Glutathione_S-Trfase"/>
</dbReference>
<reference evidence="3" key="1">
    <citation type="submission" date="2021-01" db="EMBL/GenBank/DDBJ databases">
        <authorList>
            <person name="Corre E."/>
            <person name="Pelletier E."/>
            <person name="Niang G."/>
            <person name="Scheremetjew M."/>
            <person name="Finn R."/>
            <person name="Kale V."/>
            <person name="Holt S."/>
            <person name="Cochrane G."/>
            <person name="Meng A."/>
            <person name="Brown T."/>
            <person name="Cohen L."/>
        </authorList>
    </citation>
    <scope>NUCLEOTIDE SEQUENCE</scope>
    <source>
        <strain evidence="3">CCMP219</strain>
    </source>
</reference>
<dbReference type="Pfam" id="PF02798">
    <property type="entry name" value="GST_N"/>
    <property type="match status" value="1"/>
</dbReference>
<evidence type="ECO:0000259" key="1">
    <source>
        <dbReference type="PROSITE" id="PS50404"/>
    </source>
</evidence>
<dbReference type="InterPro" id="IPR050213">
    <property type="entry name" value="GST_superfamily"/>
</dbReference>
<accession>A0A6U2GVG4</accession>
<evidence type="ECO:0000313" key="4">
    <source>
        <dbReference type="EMBL" id="CAD8296281.1"/>
    </source>
</evidence>
<dbReference type="PANTHER" id="PTHR11571:SF150">
    <property type="entry name" value="GLUTATHIONE S-TRANSFERASE"/>
    <property type="match status" value="1"/>
</dbReference>
<name>A0A6U2GVG4_9CHLO</name>
<dbReference type="InterPro" id="IPR036249">
    <property type="entry name" value="Thioredoxin-like_sf"/>
</dbReference>
<dbReference type="InterPro" id="IPR036282">
    <property type="entry name" value="Glutathione-S-Trfase_C_sf"/>
</dbReference>
<dbReference type="SUPFAM" id="SSF52833">
    <property type="entry name" value="Thioredoxin-like"/>
    <property type="match status" value="1"/>
</dbReference>
<dbReference type="EMBL" id="HBEC01029131">
    <property type="protein sequence ID" value="CAD8296281.1"/>
    <property type="molecule type" value="Transcribed_RNA"/>
</dbReference>
<dbReference type="Pfam" id="PF14497">
    <property type="entry name" value="GST_C_3"/>
    <property type="match status" value="1"/>
</dbReference>
<dbReference type="PROSITE" id="PS50404">
    <property type="entry name" value="GST_NTER"/>
    <property type="match status" value="1"/>
</dbReference>
<dbReference type="CDD" id="cd03192">
    <property type="entry name" value="GST_C_Sigma_like"/>
    <property type="match status" value="1"/>
</dbReference>
<gene>
    <name evidence="3" type="ORF">CEUR00632_LOCUS13435</name>
    <name evidence="4" type="ORF">CEUR00632_LOCUS13436</name>
</gene>
<feature type="domain" description="GST N-terminal" evidence="1">
    <location>
        <begin position="3"/>
        <end position="84"/>
    </location>
</feature>
<dbReference type="Gene3D" id="1.20.1050.10">
    <property type="match status" value="1"/>
</dbReference>
<dbReference type="PROSITE" id="PS50405">
    <property type="entry name" value="GST_CTER"/>
    <property type="match status" value="1"/>
</dbReference>
<dbReference type="FunFam" id="3.40.30.10:FF:000258">
    <property type="entry name" value="Glutathione S-transferase"/>
    <property type="match status" value="1"/>
</dbReference>
<evidence type="ECO:0000259" key="2">
    <source>
        <dbReference type="PROSITE" id="PS50405"/>
    </source>
</evidence>
<dbReference type="InterPro" id="IPR004045">
    <property type="entry name" value="Glutathione_S-Trfase_N"/>
</dbReference>
<dbReference type="Gene3D" id="3.40.30.10">
    <property type="entry name" value="Glutaredoxin"/>
    <property type="match status" value="1"/>
</dbReference>
<evidence type="ECO:0008006" key="5">
    <source>
        <dbReference type="Google" id="ProtNLM"/>
    </source>
</evidence>
<dbReference type="CDD" id="cd03039">
    <property type="entry name" value="GST_N_Sigma_like"/>
    <property type="match status" value="1"/>
</dbReference>